<sequence>MRKTPWNSLIILLTCLMKVAEIQAQCERPNVGENMVMIDDSGQQTFPNGSTVTFKCSTGYQPVVSRTITCVGTNWTNLELTCTMVECETPNIKNAVRVEGKLPPYGYKNFVRYQCNEGYTMNGTGHLVCEVNGWNPPPPECISNRIPDPPTTSPPSDAQCERPNVGENMVMIDDLGQQTFPNGSTVTFKCSTGYQPVVSSASRTITCVGTNWTNLELTCTKKSCGSLPDLPNGKYTYPDGILFGATAVAQCNEGYLLVGEKTRNCRDNGWDGRDPVCEAVKCLPPPTIQNGTFDPVEESYNYNEAVTYSCSVVVECETPNIKNAVRVEGKPPPYGYKNFVRYQCNEGYTMNGTGHLVCEVNGWNPPPPECISNRIPDPPTTSPPSDGNCVKPSVLIIAVAVSIVVLLGPKNYHSG</sequence>
<name>A0ACC5X9C5_PANGG</name>
<gene>
    <name evidence="1" type="ORF">PGIGA_G00076700</name>
</gene>
<accession>A0ACC5X9C5</accession>
<proteinExistence type="predicted"/>
<comment type="caution">
    <text evidence="1">The sequence shown here is derived from an EMBL/GenBank/DDBJ whole genome shotgun (WGS) entry which is preliminary data.</text>
</comment>
<dbReference type="Proteomes" id="UP000829447">
    <property type="component" value="Linkage Group LG16"/>
</dbReference>
<keyword evidence="2" id="KW-1185">Reference proteome</keyword>
<protein>
    <submittedName>
        <fullName evidence="1">Uncharacterized protein</fullName>
    </submittedName>
</protein>
<evidence type="ECO:0000313" key="1">
    <source>
        <dbReference type="EMBL" id="MCI4387648.1"/>
    </source>
</evidence>
<organism evidence="1 2">
    <name type="scientific">Pangasianodon gigas</name>
    <name type="common">Mekong giant catfish</name>
    <name type="synonym">Pangasius gigas</name>
    <dbReference type="NCBI Taxonomy" id="30993"/>
    <lineage>
        <taxon>Eukaryota</taxon>
        <taxon>Metazoa</taxon>
        <taxon>Chordata</taxon>
        <taxon>Craniata</taxon>
        <taxon>Vertebrata</taxon>
        <taxon>Euteleostomi</taxon>
        <taxon>Actinopterygii</taxon>
        <taxon>Neopterygii</taxon>
        <taxon>Teleostei</taxon>
        <taxon>Ostariophysi</taxon>
        <taxon>Siluriformes</taxon>
        <taxon>Pangasiidae</taxon>
        <taxon>Pangasianodon</taxon>
    </lineage>
</organism>
<dbReference type="EMBL" id="CM040469">
    <property type="protein sequence ID" value="MCI4387648.1"/>
    <property type="molecule type" value="Genomic_DNA"/>
</dbReference>
<evidence type="ECO:0000313" key="2">
    <source>
        <dbReference type="Proteomes" id="UP000829447"/>
    </source>
</evidence>
<reference evidence="1 2" key="1">
    <citation type="journal article" date="2022" name="bioRxiv">
        <title>An ancient truncated duplication of the anti-Mullerian hormone receptor type 2 gene is a potential conserved master sex determinant in the Pangasiidae catfish family.</title>
        <authorList>
            <person name="Wen M."/>
            <person name="Pan Q."/>
            <person name="Jouanno E."/>
            <person name="Montfort J."/>
            <person name="Zahm M."/>
            <person name="Cabau C."/>
            <person name="Klopp C."/>
            <person name="Iampietro C."/>
            <person name="Roques C."/>
            <person name="Bouchez O."/>
            <person name="Castinel A."/>
            <person name="Donnadieu C."/>
            <person name="Parrinello H."/>
            <person name="Poncet C."/>
            <person name="Belmonte E."/>
            <person name="Gautier V."/>
            <person name="Avarre J.-C."/>
            <person name="Dugue R."/>
            <person name="Gustiano R."/>
            <person name="Ha T.T.T."/>
            <person name="Campet M."/>
            <person name="Sriphairoj K."/>
            <person name="Ribolli J."/>
            <person name="de Almeida F.L."/>
            <person name="Desvignes T."/>
            <person name="Postlethwait J.H."/>
            <person name="Bucao C.F."/>
            <person name="Robinson-Rechavi M."/>
            <person name="Bobe J."/>
            <person name="Herpin A."/>
            <person name="Guiguen Y."/>
        </authorList>
    </citation>
    <scope>NUCLEOTIDE SEQUENCE [LARGE SCALE GENOMIC DNA]</scope>
    <source>
        <strain evidence="1">YG-Dec2019</strain>
    </source>
</reference>